<name>A0AAP0IZZ0_9MAGN</name>
<reference evidence="2 3" key="1">
    <citation type="submission" date="2024-01" db="EMBL/GenBank/DDBJ databases">
        <title>Genome assemblies of Stephania.</title>
        <authorList>
            <person name="Yang L."/>
        </authorList>
    </citation>
    <scope>NUCLEOTIDE SEQUENCE [LARGE SCALE GENOMIC DNA]</scope>
    <source>
        <strain evidence="2">JXDWG</strain>
        <tissue evidence="2">Leaf</tissue>
    </source>
</reference>
<proteinExistence type="predicted"/>
<gene>
    <name evidence="2" type="ORF">Scep_013898</name>
</gene>
<evidence type="ECO:0000313" key="3">
    <source>
        <dbReference type="Proteomes" id="UP001419268"/>
    </source>
</evidence>
<feature type="region of interest" description="Disordered" evidence="1">
    <location>
        <begin position="108"/>
        <end position="146"/>
    </location>
</feature>
<keyword evidence="3" id="KW-1185">Reference proteome</keyword>
<feature type="region of interest" description="Disordered" evidence="1">
    <location>
        <begin position="32"/>
        <end position="54"/>
    </location>
</feature>
<evidence type="ECO:0000313" key="2">
    <source>
        <dbReference type="EMBL" id="KAK9125052.1"/>
    </source>
</evidence>
<protein>
    <submittedName>
        <fullName evidence="2">Uncharacterized protein</fullName>
    </submittedName>
</protein>
<dbReference type="EMBL" id="JBBNAG010000006">
    <property type="protein sequence ID" value="KAK9125052.1"/>
    <property type="molecule type" value="Genomic_DNA"/>
</dbReference>
<dbReference type="PANTHER" id="PTHR47361:SF4">
    <property type="entry name" value="RING_U-BOX SUPERFAMILY PROTEIN"/>
    <property type="match status" value="1"/>
</dbReference>
<dbReference type="AlphaFoldDB" id="A0AAP0IZZ0"/>
<dbReference type="Proteomes" id="UP001419268">
    <property type="component" value="Unassembled WGS sequence"/>
</dbReference>
<feature type="compositionally biased region" description="Basic and acidic residues" evidence="1">
    <location>
        <begin position="108"/>
        <end position="127"/>
    </location>
</feature>
<evidence type="ECO:0000256" key="1">
    <source>
        <dbReference type="SAM" id="MobiDB-lite"/>
    </source>
</evidence>
<comment type="caution">
    <text evidence="2">The sequence shown here is derived from an EMBL/GenBank/DDBJ whole genome shotgun (WGS) entry which is preliminary data.</text>
</comment>
<feature type="compositionally biased region" description="Low complexity" evidence="1">
    <location>
        <begin position="36"/>
        <end position="54"/>
    </location>
</feature>
<organism evidence="2 3">
    <name type="scientific">Stephania cephalantha</name>
    <dbReference type="NCBI Taxonomy" id="152367"/>
    <lineage>
        <taxon>Eukaryota</taxon>
        <taxon>Viridiplantae</taxon>
        <taxon>Streptophyta</taxon>
        <taxon>Embryophyta</taxon>
        <taxon>Tracheophyta</taxon>
        <taxon>Spermatophyta</taxon>
        <taxon>Magnoliopsida</taxon>
        <taxon>Ranunculales</taxon>
        <taxon>Menispermaceae</taxon>
        <taxon>Menispermoideae</taxon>
        <taxon>Cissampelideae</taxon>
        <taxon>Stephania</taxon>
    </lineage>
</organism>
<dbReference type="PANTHER" id="PTHR47361">
    <property type="entry name" value="RING/U-BOX SUPERFAMILY PROTEIN"/>
    <property type="match status" value="1"/>
</dbReference>
<sequence>MDEFASGVPSLSLKDQVLLDFGGDARKGVTVAAAASSSSSSSSTSSSLSSTSSSSCCAICLEKIELQEIALVKEEEDDDGVDDFYLGGSSSLRIGNRRWGSNGYVSTGRREARHMSHERFQDSDHAGSSRATPNKGKEVKIGNGRRAKRAMKREVADKANICQLPPPPLSLQKGQIGLSLPIVAREEVIDEHEEYYPYDDDDDDGMDDFYLDGSSRTPYCNRRWGSNGYLRTGVEKRGL</sequence>
<accession>A0AAP0IZZ0</accession>